<proteinExistence type="predicted"/>
<evidence type="ECO:0000313" key="3">
    <source>
        <dbReference type="EMBL" id="CDO94510.1"/>
    </source>
</evidence>
<dbReference type="EMBL" id="CCBQ010000038">
    <property type="protein sequence ID" value="CDO94510.1"/>
    <property type="molecule type" value="Genomic_DNA"/>
</dbReference>
<evidence type="ECO:0000256" key="1">
    <source>
        <dbReference type="SAM" id="MobiDB-lite"/>
    </source>
</evidence>
<gene>
    <name evidence="3" type="ORF">KLDO_g2774</name>
</gene>
<comment type="caution">
    <text evidence="3">The sequence shown here is derived from an EMBL/GenBank/DDBJ whole genome shotgun (WGS) entry which is preliminary data.</text>
</comment>
<keyword evidence="4" id="KW-1185">Reference proteome</keyword>
<sequence>MLKLIWLVSTIWVAFVAAQFEQEISQCKELETRIGALDLSQCAAGLDQCILATFDMQNESCAACVRVSGNLQTESNCGCLECIISSLNAKCFSAYCPSSGVSNIVLQQLDEELTKNKGVEIPTVVDNTELRYFVDSNENVHRPLFDLEKQRLIRNFLTFAKYQLQNVWVAGVEKREFPCDQVDCERLDALIDENGDEVHDAKFWEKLKKLKEKKGRYKDDDVDDDDEGPCPDDGCTTTYVSTSYKPKKRIMTSWKPIKITITETLTGENCKGKVITKTLWETETETETDWETTTQWKWKKEHTVTATQTTATPVTKVIYKHDKATVTETEFEVSTRTKYKHDKATVTETELEEVTMTKKIAVDTTTITKWKTETETETEWDTTTKVKKKTIPTTLTETTTSTSPTTITETTAITTTASKAKMPLLSGLGFDLLNVDNPQNDSGTDYIVGYTTAKISNVSNKTNSTIKVPLTNFTGYSPSENNSYNSSTKETFESSSSTSTDATKSWIISSIAALVGIVFIFTMTEAKIRPDILERNSDQEPPHSADESEAIAATTGQGTDFEMDTEYLIDADIQNLLRNSIPHAGDSTENLANKLVEDPLQGIAVA</sequence>
<feature type="chain" id="PRO_5002038763" evidence="2">
    <location>
        <begin position="19"/>
        <end position="606"/>
    </location>
</feature>
<feature type="compositionally biased region" description="Low complexity" evidence="1">
    <location>
        <begin position="476"/>
        <end position="497"/>
    </location>
</feature>
<keyword evidence="2" id="KW-0732">Signal</keyword>
<reference evidence="3 4" key="1">
    <citation type="submission" date="2014-03" db="EMBL/GenBank/DDBJ databases">
        <title>The genome of Kluyveromyces dobzhanskii.</title>
        <authorList>
            <person name="Nystedt B."/>
            <person name="Astrom S."/>
        </authorList>
    </citation>
    <scope>NUCLEOTIDE SEQUENCE [LARGE SCALE GENOMIC DNA]</scope>
    <source>
        <strain evidence="3 4">CBS 2104</strain>
    </source>
</reference>
<feature type="signal peptide" evidence="2">
    <location>
        <begin position="1"/>
        <end position="18"/>
    </location>
</feature>
<protein>
    <submittedName>
        <fullName evidence="3">WGS project CCBQ000000000 data, contig 00017</fullName>
    </submittedName>
</protein>
<dbReference type="AlphaFoldDB" id="A0A0A8L612"/>
<dbReference type="Proteomes" id="UP000031516">
    <property type="component" value="Unassembled WGS sequence"/>
</dbReference>
<name>A0A0A8L612_9SACH</name>
<evidence type="ECO:0000313" key="4">
    <source>
        <dbReference type="Proteomes" id="UP000031516"/>
    </source>
</evidence>
<dbReference type="OrthoDB" id="4070544at2759"/>
<accession>A0A0A8L612</accession>
<organism evidence="3 4">
    <name type="scientific">Kluyveromyces dobzhanskii CBS 2104</name>
    <dbReference type="NCBI Taxonomy" id="1427455"/>
    <lineage>
        <taxon>Eukaryota</taxon>
        <taxon>Fungi</taxon>
        <taxon>Dikarya</taxon>
        <taxon>Ascomycota</taxon>
        <taxon>Saccharomycotina</taxon>
        <taxon>Saccharomycetes</taxon>
        <taxon>Saccharomycetales</taxon>
        <taxon>Saccharomycetaceae</taxon>
        <taxon>Kluyveromyces</taxon>
    </lineage>
</organism>
<feature type="region of interest" description="Disordered" evidence="1">
    <location>
        <begin position="472"/>
        <end position="497"/>
    </location>
</feature>
<evidence type="ECO:0000256" key="2">
    <source>
        <dbReference type="SAM" id="SignalP"/>
    </source>
</evidence>